<feature type="transmembrane region" description="Helical" evidence="1">
    <location>
        <begin position="110"/>
        <end position="133"/>
    </location>
</feature>
<sequence length="174" mass="19935">MAQTNLLSTAFSFIAYIILQVVFLKNVALFDIAFCFVYISFILLLPIDINRFTLLVTSFFVGLTIDVFYDSLGIHAAACVLIAYLRTYIINLLQPSGGYDMNAHPTIQELGFQWFVTYSFLLIFIHHLCFFILEASNFELIIHSLSRALASSLFTLSAFIILQFLLYFKRKRAL</sequence>
<protein>
    <submittedName>
        <fullName evidence="2">Rod shape-determining protein MreD</fullName>
    </submittedName>
</protein>
<comment type="caution">
    <text evidence="2">The sequence shown here is derived from an EMBL/GenBank/DDBJ whole genome shotgun (WGS) entry which is preliminary data.</text>
</comment>
<feature type="transmembrane region" description="Helical" evidence="1">
    <location>
        <begin position="67"/>
        <end position="89"/>
    </location>
</feature>
<feature type="transmembrane region" description="Helical" evidence="1">
    <location>
        <begin position="145"/>
        <end position="168"/>
    </location>
</feature>
<gene>
    <name evidence="2" type="ORF">AAG747_06205</name>
</gene>
<dbReference type="RefSeq" id="WP_346820278.1">
    <property type="nucleotide sequence ID" value="NZ_JBDKWZ010000003.1"/>
</dbReference>
<dbReference type="Proteomes" id="UP001403385">
    <property type="component" value="Unassembled WGS sequence"/>
</dbReference>
<name>A0AAW9S708_9BACT</name>
<keyword evidence="1" id="KW-1133">Transmembrane helix</keyword>
<feature type="transmembrane region" description="Helical" evidence="1">
    <location>
        <begin position="29"/>
        <end position="47"/>
    </location>
</feature>
<evidence type="ECO:0000256" key="1">
    <source>
        <dbReference type="SAM" id="Phobius"/>
    </source>
</evidence>
<dbReference type="AlphaFoldDB" id="A0AAW9S708"/>
<evidence type="ECO:0000313" key="2">
    <source>
        <dbReference type="EMBL" id="MEN7547490.1"/>
    </source>
</evidence>
<reference evidence="2 3" key="1">
    <citation type="submission" date="2024-04" db="EMBL/GenBank/DDBJ databases">
        <title>Novel genus in family Flammeovirgaceae.</title>
        <authorList>
            <person name="Nguyen T.H."/>
            <person name="Vuong T.Q."/>
            <person name="Le H."/>
            <person name="Kim S.-G."/>
        </authorList>
    </citation>
    <scope>NUCLEOTIDE SEQUENCE [LARGE SCALE GENOMIC DNA]</scope>
    <source>
        <strain evidence="2 3">JCM 23209</strain>
    </source>
</reference>
<feature type="transmembrane region" description="Helical" evidence="1">
    <location>
        <begin position="6"/>
        <end position="24"/>
    </location>
</feature>
<accession>A0AAW9S708</accession>
<evidence type="ECO:0000313" key="3">
    <source>
        <dbReference type="Proteomes" id="UP001403385"/>
    </source>
</evidence>
<keyword evidence="3" id="KW-1185">Reference proteome</keyword>
<proteinExistence type="predicted"/>
<organism evidence="2 3">
    <name type="scientific">Rapidithrix thailandica</name>
    <dbReference type="NCBI Taxonomy" id="413964"/>
    <lineage>
        <taxon>Bacteria</taxon>
        <taxon>Pseudomonadati</taxon>
        <taxon>Bacteroidota</taxon>
        <taxon>Cytophagia</taxon>
        <taxon>Cytophagales</taxon>
        <taxon>Flammeovirgaceae</taxon>
        <taxon>Rapidithrix</taxon>
    </lineage>
</organism>
<keyword evidence="1" id="KW-0812">Transmembrane</keyword>
<keyword evidence="1" id="KW-0472">Membrane</keyword>
<dbReference type="EMBL" id="JBDKWZ010000003">
    <property type="protein sequence ID" value="MEN7547490.1"/>
    <property type="molecule type" value="Genomic_DNA"/>
</dbReference>